<name>A0A4U7AZW4_9PEZI</name>
<dbReference type="EMBL" id="PTQR01000075">
    <property type="protein sequence ID" value="TKX21996.1"/>
    <property type="molecule type" value="Genomic_DNA"/>
</dbReference>
<dbReference type="AlphaFoldDB" id="A0A4U7AZW4"/>
<feature type="domain" description="Peptidase A1" evidence="3">
    <location>
        <begin position="49"/>
        <end position="411"/>
    </location>
</feature>
<organism evidence="4 5">
    <name type="scientific">Elsinoe australis</name>
    <dbReference type="NCBI Taxonomy" id="40998"/>
    <lineage>
        <taxon>Eukaryota</taxon>
        <taxon>Fungi</taxon>
        <taxon>Dikarya</taxon>
        <taxon>Ascomycota</taxon>
        <taxon>Pezizomycotina</taxon>
        <taxon>Dothideomycetes</taxon>
        <taxon>Dothideomycetidae</taxon>
        <taxon>Myriangiales</taxon>
        <taxon>Elsinoaceae</taxon>
        <taxon>Elsinoe</taxon>
    </lineage>
</organism>
<evidence type="ECO:0000256" key="1">
    <source>
        <dbReference type="SAM" id="Phobius"/>
    </source>
</evidence>
<dbReference type="PROSITE" id="PS51767">
    <property type="entry name" value="PEPTIDASE_A1"/>
    <property type="match status" value="1"/>
</dbReference>
<keyword evidence="1" id="KW-1133">Transmembrane helix</keyword>
<feature type="signal peptide" evidence="2">
    <location>
        <begin position="1"/>
        <end position="28"/>
    </location>
</feature>
<evidence type="ECO:0000313" key="5">
    <source>
        <dbReference type="Proteomes" id="UP000308133"/>
    </source>
</evidence>
<dbReference type="Proteomes" id="UP000308133">
    <property type="component" value="Unassembled WGS sequence"/>
</dbReference>
<accession>A0A4U7AZW4</accession>
<sequence>MVILCRPGMVIHTILLLFSSGLPAQVGACGPPIVIPITNVSLPNGQSRRGLHLEIGNPKQDFAFLPQWAKNNTYVYSSTSPQCPANTSNGACITYRGGLFNTDASTSKANKSVDEAGADPSDILNGLRGNFVATNSTLMVFLTDELRLNANTSLRNYPIGLPNDDIGQQQAEPQAILGLGQNSTILSALKSAGQIASRSYGFFYGLTGLTTSAQLDGSLVLGGYDRAKTFGPNVTSPLTDVAQCRSQMMVTVTGISLNWPNRTNSQMFSREGDAFRACLIPDYPLVMSLPSEVFQRINSNFDASFVGRSNGINFWGVAYDSAGGAPYDGDLTARIEVAGQSLDVHIPNDQLVLPDITIADDGALAANYSKQVVMLDALSAETENLLPIIGRSFLSSAYVFVNQDQGTFTLWSANASTATDVVTVDEEGAQVSNSCAVNNTSPINYDAGATSGSAGSVLSKGAIAGIAVGGVSLLGLFGFVMFRCLKRRTGTGVTLPDKDSSVYAHYQHSGTAKEPQEMPGYRELQEIDGADRGRFELGNSALRYEMAADAPLSELSGVKTPRTETRIDP</sequence>
<gene>
    <name evidence="4" type="ORF">C1H76_5889</name>
</gene>
<protein>
    <recommendedName>
        <fullName evidence="3">Peptidase A1 domain-containing protein</fullName>
    </recommendedName>
</protein>
<dbReference type="InterPro" id="IPR033121">
    <property type="entry name" value="PEPTIDASE_A1"/>
</dbReference>
<feature type="transmembrane region" description="Helical" evidence="1">
    <location>
        <begin position="461"/>
        <end position="482"/>
    </location>
</feature>
<feature type="chain" id="PRO_5020721349" description="Peptidase A1 domain-containing protein" evidence="2">
    <location>
        <begin position="29"/>
        <end position="569"/>
    </location>
</feature>
<keyword evidence="2" id="KW-0732">Signal</keyword>
<proteinExistence type="predicted"/>
<dbReference type="SUPFAM" id="SSF50630">
    <property type="entry name" value="Acid proteases"/>
    <property type="match status" value="1"/>
</dbReference>
<evidence type="ECO:0000256" key="2">
    <source>
        <dbReference type="SAM" id="SignalP"/>
    </source>
</evidence>
<dbReference type="InterPro" id="IPR021109">
    <property type="entry name" value="Peptidase_aspartic_dom_sf"/>
</dbReference>
<comment type="caution">
    <text evidence="4">The sequence shown here is derived from an EMBL/GenBank/DDBJ whole genome shotgun (WGS) entry which is preliminary data.</text>
</comment>
<keyword evidence="1" id="KW-0472">Membrane</keyword>
<dbReference type="Gene3D" id="2.40.70.10">
    <property type="entry name" value="Acid Proteases"/>
    <property type="match status" value="2"/>
</dbReference>
<reference evidence="4 5" key="1">
    <citation type="submission" date="2018-02" db="EMBL/GenBank/DDBJ databases">
        <title>Draft genome sequences of Elsinoe sp., causing black scab on jojoba.</title>
        <authorList>
            <person name="Stodart B."/>
            <person name="Jeffress S."/>
            <person name="Ash G."/>
            <person name="Arun Chinnappa K."/>
        </authorList>
    </citation>
    <scope>NUCLEOTIDE SEQUENCE [LARGE SCALE GENOMIC DNA]</scope>
    <source>
        <strain evidence="4 5">Hillstone_2</strain>
    </source>
</reference>
<evidence type="ECO:0000313" key="4">
    <source>
        <dbReference type="EMBL" id="TKX21996.1"/>
    </source>
</evidence>
<keyword evidence="1" id="KW-0812">Transmembrane</keyword>
<evidence type="ECO:0000259" key="3">
    <source>
        <dbReference type="PROSITE" id="PS51767"/>
    </source>
</evidence>